<dbReference type="AlphaFoldDB" id="A0A7C9R500"/>
<gene>
    <name evidence="3" type="ORF">G6N74_04425</name>
</gene>
<accession>A0A7C9R500</accession>
<keyword evidence="2" id="KW-0812">Transmembrane</keyword>
<evidence type="ECO:0000313" key="4">
    <source>
        <dbReference type="Proteomes" id="UP000481252"/>
    </source>
</evidence>
<evidence type="ECO:0000256" key="2">
    <source>
        <dbReference type="SAM" id="Phobius"/>
    </source>
</evidence>
<proteinExistence type="predicted"/>
<dbReference type="Pfam" id="PF11089">
    <property type="entry name" value="SyrA"/>
    <property type="match status" value="1"/>
</dbReference>
<feature type="region of interest" description="Disordered" evidence="1">
    <location>
        <begin position="60"/>
        <end position="98"/>
    </location>
</feature>
<keyword evidence="2" id="KW-0472">Membrane</keyword>
<dbReference type="EMBL" id="JAAKZG010000002">
    <property type="protein sequence ID" value="NGN40300.1"/>
    <property type="molecule type" value="Genomic_DNA"/>
</dbReference>
<reference evidence="3 4" key="1">
    <citation type="submission" date="2020-02" db="EMBL/GenBank/DDBJ databases">
        <title>Genome sequence of the type strain CGMCC 1.15528 of Mesorhizobium zhangyense.</title>
        <authorList>
            <person name="Gao J."/>
            <person name="Sun J."/>
        </authorList>
    </citation>
    <scope>NUCLEOTIDE SEQUENCE [LARGE SCALE GENOMIC DNA]</scope>
    <source>
        <strain evidence="3 4">CGMCC 1.15528</strain>
    </source>
</reference>
<sequence length="98" mass="10530">MSLLLFLRGLVGVLVVFAITTYVVTQSLWTTFIQTVICAILLQIGYFAAVLFMVWRSGGKNSRGAASRSDDSIQTTGPEEQPSAKISQLPGVSGSQHP</sequence>
<dbReference type="Proteomes" id="UP000481252">
    <property type="component" value="Unassembled WGS sequence"/>
</dbReference>
<evidence type="ECO:0000256" key="1">
    <source>
        <dbReference type="SAM" id="MobiDB-lite"/>
    </source>
</evidence>
<protein>
    <submittedName>
        <fullName evidence="3">Exopolysaccharide production repressor protein exox</fullName>
    </submittedName>
</protein>
<evidence type="ECO:0000313" key="3">
    <source>
        <dbReference type="EMBL" id="NGN40300.1"/>
    </source>
</evidence>
<feature type="transmembrane region" description="Helical" evidence="2">
    <location>
        <begin position="28"/>
        <end position="55"/>
    </location>
</feature>
<keyword evidence="2" id="KW-1133">Transmembrane helix</keyword>
<name>A0A7C9R500_9HYPH</name>
<keyword evidence="4" id="KW-1185">Reference proteome</keyword>
<comment type="caution">
    <text evidence="3">The sequence shown here is derived from an EMBL/GenBank/DDBJ whole genome shotgun (WGS) entry which is preliminary data.</text>
</comment>
<organism evidence="3 4">
    <name type="scientific">Mesorhizobium zhangyense</name>
    <dbReference type="NCBI Taxonomy" id="1776730"/>
    <lineage>
        <taxon>Bacteria</taxon>
        <taxon>Pseudomonadati</taxon>
        <taxon>Pseudomonadota</taxon>
        <taxon>Alphaproteobacteria</taxon>
        <taxon>Hyphomicrobiales</taxon>
        <taxon>Phyllobacteriaceae</taxon>
        <taxon>Mesorhizobium</taxon>
    </lineage>
</organism>
<dbReference type="InterPro" id="IPR024239">
    <property type="entry name" value="SyrA"/>
</dbReference>